<dbReference type="GeneID" id="9825622"/>
<dbReference type="Proteomes" id="UP000483820">
    <property type="component" value="Chromosome IV"/>
</dbReference>
<dbReference type="KEGG" id="crq:GCK72_013776"/>
<proteinExistence type="predicted"/>
<dbReference type="RefSeq" id="XP_003096879.2">
    <property type="nucleotide sequence ID" value="XM_003096831.2"/>
</dbReference>
<accession>A0A6A5GRL7</accession>
<sequence length="226" mass="25845">MASSLLKIAEVCFPEFKDTELLYSITKSFEKGKLTNPPYSLMDATIECLMKDALEDEEVLQQIGNILRNYPLQLSSLYLLQGNPEMLKIAFDWSFSRDNGPLSIDIQNYTCILTVKKYIIAEFAIKQGFDYPKAIVLSAVQKGCIKLRVSVTECPSDNETSRQKIERFVRELQLEPKLAGQPCTIDCYIRREFHFQSLRGSHIYFTKFTGSDGICRHDANMSLKDL</sequence>
<dbReference type="CTD" id="9825622"/>
<name>A0A6A5GRL7_CAERE</name>
<dbReference type="EMBL" id="WUAV01000004">
    <property type="protein sequence ID" value="KAF1757321.1"/>
    <property type="molecule type" value="Genomic_DNA"/>
</dbReference>
<reference evidence="1 2" key="1">
    <citation type="submission" date="2019-12" db="EMBL/GenBank/DDBJ databases">
        <title>Chromosome-level assembly of the Caenorhabditis remanei genome.</title>
        <authorList>
            <person name="Teterina A.A."/>
            <person name="Willis J.H."/>
            <person name="Phillips P.C."/>
        </authorList>
    </citation>
    <scope>NUCLEOTIDE SEQUENCE [LARGE SCALE GENOMIC DNA]</scope>
    <source>
        <strain evidence="1 2">PX506</strain>
        <tissue evidence="1">Whole organism</tissue>
    </source>
</reference>
<comment type="caution">
    <text evidence="1">The sequence shown here is derived from an EMBL/GenBank/DDBJ whole genome shotgun (WGS) entry which is preliminary data.</text>
</comment>
<organism evidence="1 2">
    <name type="scientific">Caenorhabditis remanei</name>
    <name type="common">Caenorhabditis vulgaris</name>
    <dbReference type="NCBI Taxonomy" id="31234"/>
    <lineage>
        <taxon>Eukaryota</taxon>
        <taxon>Metazoa</taxon>
        <taxon>Ecdysozoa</taxon>
        <taxon>Nematoda</taxon>
        <taxon>Chromadorea</taxon>
        <taxon>Rhabditida</taxon>
        <taxon>Rhabditina</taxon>
        <taxon>Rhabditomorpha</taxon>
        <taxon>Rhabditoidea</taxon>
        <taxon>Rhabditidae</taxon>
        <taxon>Peloderinae</taxon>
        <taxon>Caenorhabditis</taxon>
    </lineage>
</organism>
<evidence type="ECO:0000313" key="1">
    <source>
        <dbReference type="EMBL" id="KAF1757321.1"/>
    </source>
</evidence>
<protein>
    <submittedName>
        <fullName evidence="1">Uncharacterized protein</fullName>
    </submittedName>
</protein>
<dbReference type="AlphaFoldDB" id="A0A6A5GRL7"/>
<gene>
    <name evidence="1" type="ORF">GCK72_013776</name>
</gene>
<evidence type="ECO:0000313" key="2">
    <source>
        <dbReference type="Proteomes" id="UP000483820"/>
    </source>
</evidence>